<reference evidence="2 3" key="1">
    <citation type="submission" date="2012-07" db="EMBL/GenBank/DDBJ databases">
        <authorList>
            <person name="Durkin A.S."/>
            <person name="McCorrison J."/>
            <person name="Torralba M."/>
            <person name="Gillis M."/>
            <person name="Methe B."/>
            <person name="Sutton G."/>
            <person name="Nelson K.E."/>
        </authorList>
    </citation>
    <scope>NUCLEOTIDE SEQUENCE [LARGE SCALE GENOMIC DNA]</scope>
    <source>
        <strain evidence="3">ATCC 12104 / DSM 43013 / CCUG 2238 / JCM 8349 / NCTC 10301 / Howell 279</strain>
    </source>
</reference>
<protein>
    <submittedName>
        <fullName evidence="2">Uncharacterized protein</fullName>
    </submittedName>
</protein>
<feature type="region of interest" description="Disordered" evidence="1">
    <location>
        <begin position="1"/>
        <end position="40"/>
    </location>
</feature>
<proteinExistence type="predicted"/>
<organism evidence="2 3">
    <name type="scientific">Actinomyces naeslundii (strain ATCC 12104 / DSM 43013 / CCUG 2238 / JCM 8349 / NCTC 10301 / Howell 279)</name>
    <dbReference type="NCBI Taxonomy" id="1115803"/>
    <lineage>
        <taxon>Bacteria</taxon>
        <taxon>Bacillati</taxon>
        <taxon>Actinomycetota</taxon>
        <taxon>Actinomycetes</taxon>
        <taxon>Actinomycetales</taxon>
        <taxon>Actinomycetaceae</taxon>
        <taxon>Actinomyces</taxon>
    </lineage>
</organism>
<dbReference type="AlphaFoldDB" id="J3JIG9"/>
<evidence type="ECO:0000256" key="1">
    <source>
        <dbReference type="SAM" id="MobiDB-lite"/>
    </source>
</evidence>
<feature type="non-terminal residue" evidence="2">
    <location>
        <position position="40"/>
    </location>
</feature>
<evidence type="ECO:0000313" key="2">
    <source>
        <dbReference type="EMBL" id="EJN83566.1"/>
    </source>
</evidence>
<sequence>MERCGAGAHPPAKGGRTSTASPSAKGVSESAGVETELTRK</sequence>
<accession>J3JIG9</accession>
<gene>
    <name evidence="2" type="ORF">HMPREF1129_0147</name>
</gene>
<name>J3JIG9_ACTNH</name>
<dbReference type="Proteomes" id="UP000007814">
    <property type="component" value="Unassembled WGS sequence"/>
</dbReference>
<dbReference type="EMBL" id="ALJK01000226">
    <property type="protein sequence ID" value="EJN83566.1"/>
    <property type="molecule type" value="Genomic_DNA"/>
</dbReference>
<comment type="caution">
    <text evidence="2">The sequence shown here is derived from an EMBL/GenBank/DDBJ whole genome shotgun (WGS) entry which is preliminary data.</text>
</comment>
<evidence type="ECO:0000313" key="3">
    <source>
        <dbReference type="Proteomes" id="UP000007814"/>
    </source>
</evidence>